<dbReference type="InterPro" id="IPR000172">
    <property type="entry name" value="GMC_OxRdtase_N"/>
</dbReference>
<evidence type="ECO:0000259" key="4">
    <source>
        <dbReference type="PROSITE" id="PS00624"/>
    </source>
</evidence>
<name>A0A6A7AU95_9PLEO</name>
<dbReference type="PANTHER" id="PTHR47190">
    <property type="entry name" value="DEHYDROGENASE, PUTATIVE-RELATED"/>
    <property type="match status" value="1"/>
</dbReference>
<dbReference type="EMBL" id="MU006343">
    <property type="protein sequence ID" value="KAF2845695.1"/>
    <property type="molecule type" value="Genomic_DNA"/>
</dbReference>
<dbReference type="PROSITE" id="PS00624">
    <property type="entry name" value="GMC_OXRED_2"/>
    <property type="match status" value="1"/>
</dbReference>
<dbReference type="AlphaFoldDB" id="A0A6A7AU95"/>
<dbReference type="SUPFAM" id="SSF54373">
    <property type="entry name" value="FAD-linked reductases, C-terminal domain"/>
    <property type="match status" value="1"/>
</dbReference>
<evidence type="ECO:0000313" key="5">
    <source>
        <dbReference type="EMBL" id="KAF2845695.1"/>
    </source>
</evidence>
<feature type="binding site" evidence="2">
    <location>
        <position position="246"/>
    </location>
    <ligand>
        <name>FAD</name>
        <dbReference type="ChEBI" id="CHEBI:57692"/>
    </ligand>
</feature>
<gene>
    <name evidence="5" type="ORF">T440DRAFT_459897</name>
</gene>
<dbReference type="OrthoDB" id="413885at2759"/>
<organism evidence="5 6">
    <name type="scientific">Plenodomus tracheiphilus IPT5</name>
    <dbReference type="NCBI Taxonomy" id="1408161"/>
    <lineage>
        <taxon>Eukaryota</taxon>
        <taxon>Fungi</taxon>
        <taxon>Dikarya</taxon>
        <taxon>Ascomycota</taxon>
        <taxon>Pezizomycotina</taxon>
        <taxon>Dothideomycetes</taxon>
        <taxon>Pleosporomycetidae</taxon>
        <taxon>Pleosporales</taxon>
        <taxon>Pleosporineae</taxon>
        <taxon>Leptosphaeriaceae</taxon>
        <taxon>Plenodomus</taxon>
    </lineage>
</organism>
<dbReference type="GO" id="GO:0016614">
    <property type="term" value="F:oxidoreductase activity, acting on CH-OH group of donors"/>
    <property type="evidence" value="ECO:0007669"/>
    <property type="project" value="InterPro"/>
</dbReference>
<dbReference type="Pfam" id="PF00732">
    <property type="entry name" value="GMC_oxred_N"/>
    <property type="match status" value="1"/>
</dbReference>
<keyword evidence="2" id="KW-0285">Flavoprotein</keyword>
<dbReference type="InterPro" id="IPR053208">
    <property type="entry name" value="GMC_Oxidoreductase_CD"/>
</dbReference>
<dbReference type="PANTHER" id="PTHR47190:SF1">
    <property type="entry name" value="GLUCOSE-METHANOL-CHOLINE OXIDOREDUCTASE N-TERMINAL DOMAIN-CONTAINING PROTEIN"/>
    <property type="match status" value="1"/>
</dbReference>
<comment type="similarity">
    <text evidence="1">Belongs to the GMC oxidoreductase family.</text>
</comment>
<dbReference type="Pfam" id="PF05199">
    <property type="entry name" value="GMC_oxred_C"/>
    <property type="match status" value="1"/>
</dbReference>
<evidence type="ECO:0000256" key="2">
    <source>
        <dbReference type="PIRSR" id="PIRSR000137-2"/>
    </source>
</evidence>
<keyword evidence="3" id="KW-0732">Signal</keyword>
<dbReference type="PRINTS" id="PR00411">
    <property type="entry name" value="PNDRDTASEI"/>
</dbReference>
<keyword evidence="6" id="KW-1185">Reference proteome</keyword>
<dbReference type="PROSITE" id="PS51257">
    <property type="entry name" value="PROKAR_LIPOPROTEIN"/>
    <property type="match status" value="1"/>
</dbReference>
<reference evidence="5" key="1">
    <citation type="submission" date="2020-01" db="EMBL/GenBank/DDBJ databases">
        <authorList>
            <consortium name="DOE Joint Genome Institute"/>
            <person name="Haridas S."/>
            <person name="Albert R."/>
            <person name="Binder M."/>
            <person name="Bloem J."/>
            <person name="Labutti K."/>
            <person name="Salamov A."/>
            <person name="Andreopoulos B."/>
            <person name="Baker S.E."/>
            <person name="Barry K."/>
            <person name="Bills G."/>
            <person name="Bluhm B.H."/>
            <person name="Cannon C."/>
            <person name="Castanera R."/>
            <person name="Culley D.E."/>
            <person name="Daum C."/>
            <person name="Ezra D."/>
            <person name="Gonzalez J.B."/>
            <person name="Henrissat B."/>
            <person name="Kuo A."/>
            <person name="Liang C."/>
            <person name="Lipzen A."/>
            <person name="Lutzoni F."/>
            <person name="Magnuson J."/>
            <person name="Mondo S."/>
            <person name="Nolan M."/>
            <person name="Ohm R."/>
            <person name="Pangilinan J."/>
            <person name="Park H.-J."/>
            <person name="Ramirez L."/>
            <person name="Alfaro M."/>
            <person name="Sun H."/>
            <person name="Tritt A."/>
            <person name="Yoshinaga Y."/>
            <person name="Zwiers L.-H."/>
            <person name="Turgeon B.G."/>
            <person name="Goodwin S.B."/>
            <person name="Spatafora J.W."/>
            <person name="Crous P.W."/>
            <person name="Grigoriev I.V."/>
        </authorList>
    </citation>
    <scope>NUCLEOTIDE SEQUENCE</scope>
    <source>
        <strain evidence="5">IPT5</strain>
    </source>
</reference>
<comment type="cofactor">
    <cofactor evidence="2">
        <name>FAD</name>
        <dbReference type="ChEBI" id="CHEBI:57692"/>
    </cofactor>
</comment>
<dbReference type="InterPro" id="IPR007867">
    <property type="entry name" value="GMC_OxRtase_C"/>
</dbReference>
<feature type="signal peptide" evidence="3">
    <location>
        <begin position="1"/>
        <end position="24"/>
    </location>
</feature>
<accession>A0A6A7AU95</accession>
<proteinExistence type="inferred from homology"/>
<dbReference type="Gene3D" id="3.50.50.60">
    <property type="entry name" value="FAD/NAD(P)-binding domain"/>
    <property type="match status" value="1"/>
</dbReference>
<evidence type="ECO:0000256" key="1">
    <source>
        <dbReference type="ARBA" id="ARBA00010790"/>
    </source>
</evidence>
<evidence type="ECO:0000313" key="6">
    <source>
        <dbReference type="Proteomes" id="UP000799423"/>
    </source>
</evidence>
<dbReference type="PIRSF" id="PIRSF000137">
    <property type="entry name" value="Alcohol_oxidase"/>
    <property type="match status" value="1"/>
</dbReference>
<dbReference type="GO" id="GO:0050660">
    <property type="term" value="F:flavin adenine dinucleotide binding"/>
    <property type="evidence" value="ECO:0007669"/>
    <property type="project" value="InterPro"/>
</dbReference>
<dbReference type="InterPro" id="IPR012132">
    <property type="entry name" value="GMC_OxRdtase"/>
</dbReference>
<dbReference type="SUPFAM" id="SSF51905">
    <property type="entry name" value="FAD/NAD(P)-binding domain"/>
    <property type="match status" value="1"/>
</dbReference>
<feature type="chain" id="PRO_5025478139" evidence="3">
    <location>
        <begin position="25"/>
        <end position="554"/>
    </location>
</feature>
<dbReference type="InterPro" id="IPR036188">
    <property type="entry name" value="FAD/NAD-bd_sf"/>
</dbReference>
<keyword evidence="2" id="KW-0274">FAD</keyword>
<sequence>MKVSQSRVALLSVALAIGSASTSSCNGGEWDVIVVGSGPAGIVVSDRMSEAGKKTLLLEQGGPSYYVTGGRARPDWLNETDLSRVDVPGLFKSIFSTSDGDLTCAPDIVKSFQGCTVGGNTAINAGLFFQPPASDWDRYFPAGWKNDDMQSAIEKVRTTQPSTDNPSQDGKRYLQSGYEGAKQWLVDGAGYADVGLNDGPEKHSKSKVFGHPIWNYEGGQRSGPVKTYLQSALQRSNFAFQTGTKVVRVIRNGETATGVQTKSAGADSTNDICVKEGGRVILSGGALLSPQLLMWSGIGDPEILTNLSTNGLLTVPSPDWINNTAVGDKLFDNPNTFIELKSDSISSFEYNYSDPPPGARELYLESRSGPYTFASQTSAFWDFIQQGDDLVGCQGTIDSSGFRDYKENGTITLNVYGTSGLHSFGRVELDVNGTASPAIDFYSNKLDASAVGTFIYNIFKALPSHLNPVNIARTSTLEQLTAWISTPSDYTMGMVSHWSSSCRLESCVDADTKVIGMSNLFVVDSSIVQPLTTNPVMGVMIAAERAVERILALK</sequence>
<protein>
    <submittedName>
        <fullName evidence="5">GMC oxidoreductase</fullName>
    </submittedName>
</protein>
<feature type="domain" description="Glucose-methanol-choline oxidoreductase N-terminal" evidence="4">
    <location>
        <begin position="285"/>
        <end position="299"/>
    </location>
</feature>
<dbReference type="Proteomes" id="UP000799423">
    <property type="component" value="Unassembled WGS sequence"/>
</dbReference>
<evidence type="ECO:0000256" key="3">
    <source>
        <dbReference type="SAM" id="SignalP"/>
    </source>
</evidence>
<dbReference type="Gene3D" id="3.30.410.10">
    <property type="entry name" value="Cholesterol Oxidase, domain 2"/>
    <property type="match status" value="1"/>
</dbReference>